<dbReference type="SUPFAM" id="SSF103464">
    <property type="entry name" value="Oligosaccharyltransferase subunit ost4p"/>
    <property type="match status" value="1"/>
</dbReference>
<evidence type="ECO:0000256" key="7">
    <source>
        <dbReference type="ARBA" id="ARBA00022989"/>
    </source>
</evidence>
<keyword evidence="12" id="KW-1185">Reference proteome</keyword>
<feature type="compositionally biased region" description="Basic and acidic residues" evidence="9">
    <location>
        <begin position="138"/>
        <end position="156"/>
    </location>
</feature>
<organism evidence="11 12">
    <name type="scientific">Hymenoscyphus fraxineus</name>
    <dbReference type="NCBI Taxonomy" id="746836"/>
    <lineage>
        <taxon>Eukaryota</taxon>
        <taxon>Fungi</taxon>
        <taxon>Dikarya</taxon>
        <taxon>Ascomycota</taxon>
        <taxon>Pezizomycotina</taxon>
        <taxon>Leotiomycetes</taxon>
        <taxon>Helotiales</taxon>
        <taxon>Helotiaceae</taxon>
        <taxon>Hymenoscyphus</taxon>
    </lineage>
</organism>
<dbReference type="Pfam" id="PF10215">
    <property type="entry name" value="Ost4"/>
    <property type="match status" value="1"/>
</dbReference>
<dbReference type="AlphaFoldDB" id="A0A9N9KLQ4"/>
<dbReference type="Proteomes" id="UP000696280">
    <property type="component" value="Unassembled WGS sequence"/>
</dbReference>
<evidence type="ECO:0000256" key="5">
    <source>
        <dbReference type="ARBA" id="ARBA00022824"/>
    </source>
</evidence>
<keyword evidence="6" id="KW-0735">Signal-anchor</keyword>
<dbReference type="InterPro" id="IPR018943">
    <property type="entry name" value="Oligosaccaryltransferase"/>
</dbReference>
<dbReference type="EMBL" id="CAJVRL010000014">
    <property type="protein sequence ID" value="CAG8949614.1"/>
    <property type="molecule type" value="Genomic_DNA"/>
</dbReference>
<sequence length="185" mass="20750">MACPDMRRRAASRSLVGEVTFREGLDVIGCLAMGLKWELAAAWRSWLRPGEAPSAQGKLASFASSRIFQPKPAKPNHRHFLRRLLYNNLQTPHFPQTTSTMISDDDLYRLAIVLGSIAMMLIVLYHFLEVNSDEGATEKARVAQKDTKSGEEEERKGRRTGIGEKSYTFPLKWTQGSITGVLARL</sequence>
<keyword evidence="7 10" id="KW-1133">Transmembrane helix</keyword>
<comment type="subcellular location">
    <subcellularLocation>
        <location evidence="1">Endoplasmic reticulum membrane</location>
        <topology evidence="1">Single-pass type III membrane protein</topology>
    </subcellularLocation>
</comment>
<proteinExistence type="inferred from homology"/>
<keyword evidence="5" id="KW-0256">Endoplasmic reticulum</keyword>
<feature type="region of interest" description="Disordered" evidence="9">
    <location>
        <begin position="138"/>
        <end position="161"/>
    </location>
</feature>
<evidence type="ECO:0000256" key="6">
    <source>
        <dbReference type="ARBA" id="ARBA00022968"/>
    </source>
</evidence>
<evidence type="ECO:0000256" key="8">
    <source>
        <dbReference type="ARBA" id="ARBA00023136"/>
    </source>
</evidence>
<evidence type="ECO:0000256" key="2">
    <source>
        <dbReference type="ARBA" id="ARBA00007685"/>
    </source>
</evidence>
<name>A0A9N9KLQ4_9HELO</name>
<dbReference type="GO" id="GO:0018279">
    <property type="term" value="P:protein N-linked glycosylation via asparagine"/>
    <property type="evidence" value="ECO:0007669"/>
    <property type="project" value="TreeGrafter"/>
</dbReference>
<keyword evidence="4 10" id="KW-0812">Transmembrane</keyword>
<accession>A0A9N9KLQ4</accession>
<dbReference type="PANTHER" id="PTHR48164">
    <property type="entry name" value="DOLICHYL-DIPHOSPHOOLIGOSACCHARIDE--PROTEIN GLYCOSYLTRANSFERASE SUBUNIT 4"/>
    <property type="match status" value="1"/>
</dbReference>
<feature type="transmembrane region" description="Helical" evidence="10">
    <location>
        <begin position="107"/>
        <end position="128"/>
    </location>
</feature>
<evidence type="ECO:0000256" key="3">
    <source>
        <dbReference type="ARBA" id="ARBA00017662"/>
    </source>
</evidence>
<evidence type="ECO:0000256" key="4">
    <source>
        <dbReference type="ARBA" id="ARBA00022692"/>
    </source>
</evidence>
<dbReference type="PANTHER" id="PTHR48164:SF1">
    <property type="entry name" value="DOLICHYL-DIPHOSPHOOLIGOSACCHARIDE--PROTEIN GLYCOSYLTRANSFERASE SUBUNIT 4"/>
    <property type="match status" value="1"/>
</dbReference>
<evidence type="ECO:0000256" key="1">
    <source>
        <dbReference type="ARBA" id="ARBA00004643"/>
    </source>
</evidence>
<evidence type="ECO:0000256" key="9">
    <source>
        <dbReference type="SAM" id="MobiDB-lite"/>
    </source>
</evidence>
<gene>
    <name evidence="11" type="ORF">HYFRA_00007847</name>
</gene>
<evidence type="ECO:0000313" key="12">
    <source>
        <dbReference type="Proteomes" id="UP000696280"/>
    </source>
</evidence>
<dbReference type="OrthoDB" id="2124077at2759"/>
<comment type="caution">
    <text evidence="11">The sequence shown here is derived from an EMBL/GenBank/DDBJ whole genome shotgun (WGS) entry which is preliminary data.</text>
</comment>
<reference evidence="11" key="1">
    <citation type="submission" date="2021-07" db="EMBL/GenBank/DDBJ databases">
        <authorList>
            <person name="Durling M."/>
        </authorList>
    </citation>
    <scope>NUCLEOTIDE SEQUENCE</scope>
</reference>
<protein>
    <recommendedName>
        <fullName evidence="3">Dolichyl-diphosphooligosaccharide--protein glycosyltransferase subunit 4</fullName>
    </recommendedName>
</protein>
<evidence type="ECO:0000313" key="11">
    <source>
        <dbReference type="EMBL" id="CAG8949614.1"/>
    </source>
</evidence>
<keyword evidence="8 10" id="KW-0472">Membrane</keyword>
<dbReference type="InterPro" id="IPR051307">
    <property type="entry name" value="OST4"/>
</dbReference>
<evidence type="ECO:0000256" key="10">
    <source>
        <dbReference type="SAM" id="Phobius"/>
    </source>
</evidence>
<dbReference type="GO" id="GO:0008250">
    <property type="term" value="C:oligosaccharyltransferase complex"/>
    <property type="evidence" value="ECO:0007669"/>
    <property type="project" value="TreeGrafter"/>
</dbReference>
<comment type="similarity">
    <text evidence="2">Belongs to the OST4 family.</text>
</comment>
<dbReference type="InterPro" id="IPR036330">
    <property type="entry name" value="Ost4p_sf"/>
</dbReference>